<evidence type="ECO:0000313" key="3">
    <source>
        <dbReference type="Proteomes" id="UP000649617"/>
    </source>
</evidence>
<name>A0A812NI58_SYMPI</name>
<dbReference type="SUPFAM" id="SSF47473">
    <property type="entry name" value="EF-hand"/>
    <property type="match status" value="1"/>
</dbReference>
<protein>
    <submittedName>
        <fullName evidence="2">FTSH10 protein</fullName>
    </submittedName>
</protein>
<dbReference type="Proteomes" id="UP000649617">
    <property type="component" value="Unassembled WGS sequence"/>
</dbReference>
<proteinExistence type="predicted"/>
<dbReference type="InterPro" id="IPR011992">
    <property type="entry name" value="EF-hand-dom_pair"/>
</dbReference>
<accession>A0A812NI58</accession>
<dbReference type="AlphaFoldDB" id="A0A812NI58"/>
<dbReference type="OrthoDB" id="443458at2759"/>
<organism evidence="2 3">
    <name type="scientific">Symbiodinium pilosum</name>
    <name type="common">Dinoflagellate</name>
    <dbReference type="NCBI Taxonomy" id="2952"/>
    <lineage>
        <taxon>Eukaryota</taxon>
        <taxon>Sar</taxon>
        <taxon>Alveolata</taxon>
        <taxon>Dinophyceae</taxon>
        <taxon>Suessiales</taxon>
        <taxon>Symbiodiniaceae</taxon>
        <taxon>Symbiodinium</taxon>
    </lineage>
</organism>
<dbReference type="EMBL" id="CAJNIZ010011336">
    <property type="protein sequence ID" value="CAE7318070.1"/>
    <property type="molecule type" value="Genomic_DNA"/>
</dbReference>
<evidence type="ECO:0000256" key="1">
    <source>
        <dbReference type="SAM" id="MobiDB-lite"/>
    </source>
</evidence>
<sequence>MKASATLPNFSFKKDAGPAPGLPPLDKPLHQIYGRRWTTETKRYLHVRNERRWLALKHKHQFLDFSPQERVELRRYFDELAGPNGRITLEQLETMLISLGLAENPREVRFLADQVDDLNVGELDFEQYLELVLGKTNSNLVTVFMQMACGKLGNANLNFKTLISAYRRQLFLDASGAQPACTFVGSPPSKNHPGSRPLTMNINRNITVLSWWQLVLGLSLCRICLAD</sequence>
<comment type="caution">
    <text evidence="2">The sequence shown here is derived from an EMBL/GenBank/DDBJ whole genome shotgun (WGS) entry which is preliminary data.</text>
</comment>
<keyword evidence="3" id="KW-1185">Reference proteome</keyword>
<dbReference type="Gene3D" id="1.10.238.10">
    <property type="entry name" value="EF-hand"/>
    <property type="match status" value="1"/>
</dbReference>
<reference evidence="2" key="1">
    <citation type="submission" date="2021-02" db="EMBL/GenBank/DDBJ databases">
        <authorList>
            <person name="Dougan E. K."/>
            <person name="Rhodes N."/>
            <person name="Thang M."/>
            <person name="Chan C."/>
        </authorList>
    </citation>
    <scope>NUCLEOTIDE SEQUENCE</scope>
</reference>
<feature type="region of interest" description="Disordered" evidence="1">
    <location>
        <begin position="1"/>
        <end position="25"/>
    </location>
</feature>
<gene>
    <name evidence="2" type="primary">FTSH10</name>
    <name evidence="2" type="ORF">SPIL2461_LOCUS7321</name>
</gene>
<evidence type="ECO:0000313" key="2">
    <source>
        <dbReference type="EMBL" id="CAE7318070.1"/>
    </source>
</evidence>